<name>A0AAD8H771_9APIA</name>
<reference evidence="3" key="2">
    <citation type="submission" date="2023-05" db="EMBL/GenBank/DDBJ databases">
        <authorList>
            <person name="Schelkunov M.I."/>
        </authorList>
    </citation>
    <scope>NUCLEOTIDE SEQUENCE</scope>
    <source>
        <strain evidence="3">Hsosn_3</strain>
        <tissue evidence="3">Leaf</tissue>
    </source>
</reference>
<evidence type="ECO:0000313" key="3">
    <source>
        <dbReference type="EMBL" id="KAK1361734.1"/>
    </source>
</evidence>
<dbReference type="AlphaFoldDB" id="A0AAD8H771"/>
<feature type="domain" description="DUF6598" evidence="2">
    <location>
        <begin position="19"/>
        <end position="148"/>
    </location>
</feature>
<evidence type="ECO:0000313" key="4">
    <source>
        <dbReference type="Proteomes" id="UP001237642"/>
    </source>
</evidence>
<gene>
    <name evidence="3" type="ORF">POM88_046208</name>
</gene>
<dbReference type="Pfam" id="PF20241">
    <property type="entry name" value="DUF6598"/>
    <property type="match status" value="1"/>
</dbReference>
<protein>
    <recommendedName>
        <fullName evidence="2">DUF6598 domain-containing protein</fullName>
    </recommendedName>
</protein>
<sequence length="149" mass="16789">MHSFHSLLISSVESLFLVTSISVTIGDVYVFFAIFDNATEAHLEVKLFVDNNITNEFYGVVAASSTKIKSLEYSSMLFVRKPSEKVKIGRSKLLPLSRSIVAMSLDSELFLNIYLETSEEHVIIEDSFKFQAERAGTRKELKNGKNCKI</sequence>
<organism evidence="3 4">
    <name type="scientific">Heracleum sosnowskyi</name>
    <dbReference type="NCBI Taxonomy" id="360622"/>
    <lineage>
        <taxon>Eukaryota</taxon>
        <taxon>Viridiplantae</taxon>
        <taxon>Streptophyta</taxon>
        <taxon>Embryophyta</taxon>
        <taxon>Tracheophyta</taxon>
        <taxon>Spermatophyta</taxon>
        <taxon>Magnoliopsida</taxon>
        <taxon>eudicotyledons</taxon>
        <taxon>Gunneridae</taxon>
        <taxon>Pentapetalae</taxon>
        <taxon>asterids</taxon>
        <taxon>campanulids</taxon>
        <taxon>Apiales</taxon>
        <taxon>Apiaceae</taxon>
        <taxon>Apioideae</taxon>
        <taxon>apioid superclade</taxon>
        <taxon>Tordylieae</taxon>
        <taxon>Tordyliinae</taxon>
        <taxon>Heracleum</taxon>
    </lineage>
</organism>
<reference evidence="3" key="1">
    <citation type="submission" date="2023-02" db="EMBL/GenBank/DDBJ databases">
        <title>Genome of toxic invasive species Heracleum sosnowskyi carries increased number of genes despite the absence of recent whole-genome duplications.</title>
        <authorList>
            <person name="Schelkunov M."/>
            <person name="Shtratnikova V."/>
            <person name="Makarenko M."/>
            <person name="Klepikova A."/>
            <person name="Omelchenko D."/>
            <person name="Novikova G."/>
            <person name="Obukhova E."/>
            <person name="Bogdanov V."/>
            <person name="Penin A."/>
            <person name="Logacheva M."/>
        </authorList>
    </citation>
    <scope>NUCLEOTIDE SEQUENCE</scope>
    <source>
        <strain evidence="3">Hsosn_3</strain>
        <tissue evidence="3">Leaf</tissue>
    </source>
</reference>
<accession>A0AAD8H771</accession>
<keyword evidence="1" id="KW-1133">Transmembrane helix</keyword>
<keyword evidence="1" id="KW-0812">Transmembrane</keyword>
<proteinExistence type="predicted"/>
<evidence type="ECO:0000256" key="1">
    <source>
        <dbReference type="SAM" id="Phobius"/>
    </source>
</evidence>
<keyword evidence="4" id="KW-1185">Reference proteome</keyword>
<dbReference type="InterPro" id="IPR046533">
    <property type="entry name" value="DUF6598"/>
</dbReference>
<comment type="caution">
    <text evidence="3">The sequence shown here is derived from an EMBL/GenBank/DDBJ whole genome shotgun (WGS) entry which is preliminary data.</text>
</comment>
<dbReference type="Proteomes" id="UP001237642">
    <property type="component" value="Unassembled WGS sequence"/>
</dbReference>
<dbReference type="EMBL" id="JAUIZM010000010">
    <property type="protein sequence ID" value="KAK1361734.1"/>
    <property type="molecule type" value="Genomic_DNA"/>
</dbReference>
<keyword evidence="1" id="KW-0472">Membrane</keyword>
<evidence type="ECO:0000259" key="2">
    <source>
        <dbReference type="Pfam" id="PF20241"/>
    </source>
</evidence>
<feature type="transmembrane region" description="Helical" evidence="1">
    <location>
        <begin position="15"/>
        <end position="35"/>
    </location>
</feature>